<feature type="transmembrane region" description="Helical" evidence="1">
    <location>
        <begin position="21"/>
        <end position="39"/>
    </location>
</feature>
<dbReference type="EMBL" id="JAKILK010000006">
    <property type="protein sequence ID" value="MCL1118032.1"/>
    <property type="molecule type" value="Genomic_DNA"/>
</dbReference>
<keyword evidence="1" id="KW-1133">Transmembrane helix</keyword>
<reference evidence="2 3" key="1">
    <citation type="submission" date="2022-01" db="EMBL/GenBank/DDBJ databases">
        <title>Whole genome-based taxonomy of the Shewanellaceae.</title>
        <authorList>
            <person name="Martin-Rodriguez A.J."/>
        </authorList>
    </citation>
    <scope>NUCLEOTIDE SEQUENCE [LARGE SCALE GENOMIC DNA]</scope>
    <source>
        <strain evidence="2 3">JCM 17801</strain>
    </source>
</reference>
<feature type="transmembrane region" description="Helical" evidence="1">
    <location>
        <begin position="129"/>
        <end position="152"/>
    </location>
</feature>
<dbReference type="Proteomes" id="UP001203212">
    <property type="component" value="Unassembled WGS sequence"/>
</dbReference>
<organism evidence="2 3">
    <name type="scientific">Shewanella aestuarii</name>
    <dbReference type="NCBI Taxonomy" id="1028752"/>
    <lineage>
        <taxon>Bacteria</taxon>
        <taxon>Pseudomonadati</taxon>
        <taxon>Pseudomonadota</taxon>
        <taxon>Gammaproteobacteria</taxon>
        <taxon>Alteromonadales</taxon>
        <taxon>Shewanellaceae</taxon>
        <taxon>Shewanella</taxon>
    </lineage>
</organism>
<evidence type="ECO:0000313" key="3">
    <source>
        <dbReference type="Proteomes" id="UP001203212"/>
    </source>
</evidence>
<feature type="transmembrane region" description="Helical" evidence="1">
    <location>
        <begin position="100"/>
        <end position="123"/>
    </location>
</feature>
<accession>A0ABT0L2S6</accession>
<evidence type="ECO:0000313" key="2">
    <source>
        <dbReference type="EMBL" id="MCL1118032.1"/>
    </source>
</evidence>
<evidence type="ECO:0008006" key="4">
    <source>
        <dbReference type="Google" id="ProtNLM"/>
    </source>
</evidence>
<comment type="caution">
    <text evidence="2">The sequence shown here is derived from an EMBL/GenBank/DDBJ whole genome shotgun (WGS) entry which is preliminary data.</text>
</comment>
<dbReference type="RefSeq" id="WP_188841940.1">
    <property type="nucleotide sequence ID" value="NZ_BMOT01000007.1"/>
</dbReference>
<feature type="transmembrane region" description="Helical" evidence="1">
    <location>
        <begin position="164"/>
        <end position="185"/>
    </location>
</feature>
<keyword evidence="1" id="KW-0472">Membrane</keyword>
<sequence length="244" mass="26932">MSLSATLTEAYYFFRNHISQLAAMTLPLLLVQVMIQLWLGNEMIQADVENPQFGGIHAAAMMALLLLFSTLIAALTVYLEVRSRGHDVTTAMVFKQSIQFVPPLLLAGVFSGLAILTPVMLFAVFGPMWLVGLVISFYLFARLAYVNFMVIVEQLTPLEAIKASFVFTGPITTKTIAILMLYIPLSLVGGTLSQIAAQVGFPLQLITDTLFAFLGLFINVALFRLYMVNRKTDTPQSDDTHTEV</sequence>
<feature type="transmembrane region" description="Helical" evidence="1">
    <location>
        <begin position="205"/>
        <end position="226"/>
    </location>
</feature>
<keyword evidence="1" id="KW-0812">Transmembrane</keyword>
<name>A0ABT0L2S6_9GAMM</name>
<gene>
    <name evidence="2" type="ORF">L2689_12370</name>
</gene>
<proteinExistence type="predicted"/>
<keyword evidence="3" id="KW-1185">Reference proteome</keyword>
<evidence type="ECO:0000256" key="1">
    <source>
        <dbReference type="SAM" id="Phobius"/>
    </source>
</evidence>
<feature type="transmembrane region" description="Helical" evidence="1">
    <location>
        <begin position="59"/>
        <end position="79"/>
    </location>
</feature>
<protein>
    <recommendedName>
        <fullName evidence="4">ABC transporter permease</fullName>
    </recommendedName>
</protein>